<reference evidence="1 2" key="1">
    <citation type="submission" date="2020-03" db="EMBL/GenBank/DDBJ databases">
        <title>Alteromonas ponticola sp. nov., isolated from seawater.</title>
        <authorList>
            <person name="Yoon J.-H."/>
            <person name="Kim Y.-O."/>
        </authorList>
    </citation>
    <scope>NUCLEOTIDE SEQUENCE [LARGE SCALE GENOMIC DNA]</scope>
    <source>
        <strain evidence="1 2">MYP5</strain>
    </source>
</reference>
<sequence>MTKDEQREKILTLVEHWAGSRENAEKWYQEVNLPPLGCTAKVAIENNQFDVLVSYIEAIGAGGYA</sequence>
<organism evidence="1 2">
    <name type="scientific">Alteromonas ponticola</name>
    <dbReference type="NCBI Taxonomy" id="2720613"/>
    <lineage>
        <taxon>Bacteria</taxon>
        <taxon>Pseudomonadati</taxon>
        <taxon>Pseudomonadota</taxon>
        <taxon>Gammaproteobacteria</taxon>
        <taxon>Alteromonadales</taxon>
        <taxon>Alteromonadaceae</taxon>
        <taxon>Alteromonas/Salinimonas group</taxon>
        <taxon>Alteromonas</taxon>
    </lineage>
</organism>
<accession>A0ABX1R7B4</accession>
<keyword evidence="2" id="KW-1185">Reference proteome</keyword>
<dbReference type="EMBL" id="JAATNW010000007">
    <property type="protein sequence ID" value="NMH61012.1"/>
    <property type="molecule type" value="Genomic_DNA"/>
</dbReference>
<dbReference type="Proteomes" id="UP000709336">
    <property type="component" value="Unassembled WGS sequence"/>
</dbReference>
<dbReference type="RefSeq" id="WP_169211575.1">
    <property type="nucleotide sequence ID" value="NZ_JAATNW010000007.1"/>
</dbReference>
<evidence type="ECO:0008006" key="3">
    <source>
        <dbReference type="Google" id="ProtNLM"/>
    </source>
</evidence>
<evidence type="ECO:0000313" key="2">
    <source>
        <dbReference type="Proteomes" id="UP000709336"/>
    </source>
</evidence>
<protein>
    <recommendedName>
        <fullName evidence="3">DUF2384 domain-containing protein</fullName>
    </recommendedName>
</protein>
<name>A0ABX1R7B4_9ALTE</name>
<proteinExistence type="predicted"/>
<evidence type="ECO:0000313" key="1">
    <source>
        <dbReference type="EMBL" id="NMH61012.1"/>
    </source>
</evidence>
<comment type="caution">
    <text evidence="1">The sequence shown here is derived from an EMBL/GenBank/DDBJ whole genome shotgun (WGS) entry which is preliminary data.</text>
</comment>
<gene>
    <name evidence="1" type="ORF">HCJ96_13335</name>
</gene>